<keyword evidence="2" id="KW-1185">Reference proteome</keyword>
<dbReference type="AlphaFoldDB" id="A0A4P7XL41"/>
<dbReference type="EMBL" id="CP031093">
    <property type="protein sequence ID" value="QCF27959.1"/>
    <property type="molecule type" value="Genomic_DNA"/>
</dbReference>
<reference evidence="1 2" key="1">
    <citation type="submission" date="2018-07" db="EMBL/GenBank/DDBJ databases">
        <title>Marsedoiliclastica nanhaica gen. nov. sp. nov., a novel marine hydrocarbonoclastic bacterium isolated from an in-situ enriched hydrocarbon-degrading consortium in deep-sea sediment.</title>
        <authorList>
            <person name="Dong C."/>
            <person name="Ma T."/>
            <person name="Liu R."/>
            <person name="Shao Z."/>
        </authorList>
    </citation>
    <scope>NUCLEOTIDE SEQUENCE [LARGE SCALE GENOMIC DNA]</scope>
    <source>
        <strain evidence="2">soil36-7</strain>
    </source>
</reference>
<gene>
    <name evidence="1" type="ORF">soil367_14145</name>
</gene>
<organism evidence="1 2">
    <name type="scientific">Hydrocarboniclastica marina</name>
    <dbReference type="NCBI Taxonomy" id="2259620"/>
    <lineage>
        <taxon>Bacteria</taxon>
        <taxon>Pseudomonadati</taxon>
        <taxon>Pseudomonadota</taxon>
        <taxon>Gammaproteobacteria</taxon>
        <taxon>Alteromonadales</taxon>
        <taxon>Alteromonadaceae</taxon>
        <taxon>Hydrocarboniclastica</taxon>
    </lineage>
</organism>
<proteinExistence type="predicted"/>
<dbReference type="OrthoDB" id="5959530at2"/>
<evidence type="ECO:0000313" key="2">
    <source>
        <dbReference type="Proteomes" id="UP000298049"/>
    </source>
</evidence>
<name>A0A4P7XL41_9ALTE</name>
<dbReference type="InterPro" id="IPR021732">
    <property type="entry name" value="DUF3301"/>
</dbReference>
<sequence>MTLGDLSWIFLLAFVAWYWWKAKAISEIALKAAQEHCRRMDVLLLDQAVFLRGLWFKRDGAGRMRVWRRFLFEFSTTGESRYTGRVILLGLQVESVQLDPHRISQP</sequence>
<dbReference type="KEGG" id="hmi:soil367_14145"/>
<accession>A0A4P7XL41</accession>
<dbReference type="Pfam" id="PF11743">
    <property type="entry name" value="DUF3301"/>
    <property type="match status" value="1"/>
</dbReference>
<dbReference type="Proteomes" id="UP000298049">
    <property type="component" value="Chromosome"/>
</dbReference>
<protein>
    <submittedName>
        <fullName evidence="1">DUF3301 domain-containing protein</fullName>
    </submittedName>
</protein>
<evidence type="ECO:0000313" key="1">
    <source>
        <dbReference type="EMBL" id="QCF27959.1"/>
    </source>
</evidence>